<dbReference type="SUPFAM" id="SSF53474">
    <property type="entry name" value="alpha/beta-Hydrolases"/>
    <property type="match status" value="1"/>
</dbReference>
<sequence length="288" mass="33091">MENPNRYFLIASILLISTFCRSYEEMSMAEDKAILKLKASETFFQEYYTNDPKDSTKIHWLSTGCNKSNRKPILIFIHGSPGNWVNYLKYLTDPQLLEKYCMYAVDRPGFGKSSSPIPNVNLQADRISTSLLQLIDPKGKLIVLLGHSYGGPVAARMASTSPEIFTHLFLLAAAMDPKFEEVRWYNKIADTGFGKWILPEEWTHSNSEMLSLKEQLEILTQEWKKIKSHTVIVQGEDDGLVDARNTEFIRAEFSPQTELEIILLPKEGHFIPWKNFDLIRKLLLDILK</sequence>
<evidence type="ECO:0000259" key="1">
    <source>
        <dbReference type="Pfam" id="PF00561"/>
    </source>
</evidence>
<dbReference type="AlphaFoldDB" id="A0A4R9JYS1"/>
<dbReference type="Pfam" id="PF00561">
    <property type="entry name" value="Abhydrolase_1"/>
    <property type="match status" value="1"/>
</dbReference>
<dbReference type="GO" id="GO:0016787">
    <property type="term" value="F:hydrolase activity"/>
    <property type="evidence" value="ECO:0007669"/>
    <property type="project" value="UniProtKB-KW"/>
</dbReference>
<feature type="domain" description="AB hydrolase-1" evidence="1">
    <location>
        <begin position="72"/>
        <end position="184"/>
    </location>
</feature>
<dbReference type="InterPro" id="IPR000073">
    <property type="entry name" value="AB_hydrolase_1"/>
</dbReference>
<keyword evidence="2" id="KW-0378">Hydrolase</keyword>
<evidence type="ECO:0000313" key="2">
    <source>
        <dbReference type="EMBL" id="TGL57682.1"/>
    </source>
</evidence>
<dbReference type="InterPro" id="IPR050266">
    <property type="entry name" value="AB_hydrolase_sf"/>
</dbReference>
<proteinExistence type="predicted"/>
<dbReference type="OrthoDB" id="9779853at2"/>
<name>A0A4R9JYS1_9LEPT</name>
<comment type="caution">
    <text evidence="2">The sequence shown here is derived from an EMBL/GenBank/DDBJ whole genome shotgun (WGS) entry which is preliminary data.</text>
</comment>
<keyword evidence="3" id="KW-1185">Reference proteome</keyword>
<gene>
    <name evidence="2" type="ORF">EHQ64_20035</name>
</gene>
<dbReference type="Proteomes" id="UP000297762">
    <property type="component" value="Unassembled WGS sequence"/>
</dbReference>
<organism evidence="2 3">
    <name type="scientific">Leptospira sarikeiensis</name>
    <dbReference type="NCBI Taxonomy" id="2484943"/>
    <lineage>
        <taxon>Bacteria</taxon>
        <taxon>Pseudomonadati</taxon>
        <taxon>Spirochaetota</taxon>
        <taxon>Spirochaetia</taxon>
        <taxon>Leptospirales</taxon>
        <taxon>Leptospiraceae</taxon>
        <taxon>Leptospira</taxon>
    </lineage>
</organism>
<dbReference type="PANTHER" id="PTHR43798:SF33">
    <property type="entry name" value="HYDROLASE, PUTATIVE (AFU_ORTHOLOGUE AFUA_2G14860)-RELATED"/>
    <property type="match status" value="1"/>
</dbReference>
<dbReference type="PRINTS" id="PR00111">
    <property type="entry name" value="ABHYDROLASE"/>
</dbReference>
<accession>A0A4R9JYS1</accession>
<dbReference type="PANTHER" id="PTHR43798">
    <property type="entry name" value="MONOACYLGLYCEROL LIPASE"/>
    <property type="match status" value="1"/>
</dbReference>
<protein>
    <submittedName>
        <fullName evidence="2">Alpha/beta hydrolase</fullName>
    </submittedName>
</protein>
<reference evidence="2" key="1">
    <citation type="journal article" date="2019" name="PLoS Negl. Trop. Dis.">
        <title>Revisiting the worldwide diversity of Leptospira species in the environment.</title>
        <authorList>
            <person name="Vincent A.T."/>
            <person name="Schiettekatte O."/>
            <person name="Bourhy P."/>
            <person name="Veyrier F.J."/>
            <person name="Picardeau M."/>
        </authorList>
    </citation>
    <scope>NUCLEOTIDE SEQUENCE [LARGE SCALE GENOMIC DNA]</scope>
    <source>
        <strain evidence="2">201702455</strain>
    </source>
</reference>
<dbReference type="Gene3D" id="3.40.50.1820">
    <property type="entry name" value="alpha/beta hydrolase"/>
    <property type="match status" value="1"/>
</dbReference>
<dbReference type="InterPro" id="IPR029058">
    <property type="entry name" value="AB_hydrolase_fold"/>
</dbReference>
<dbReference type="GO" id="GO:0016020">
    <property type="term" value="C:membrane"/>
    <property type="evidence" value="ECO:0007669"/>
    <property type="project" value="TreeGrafter"/>
</dbReference>
<evidence type="ECO:0000313" key="3">
    <source>
        <dbReference type="Proteomes" id="UP000297762"/>
    </source>
</evidence>
<dbReference type="EMBL" id="RQGF01000043">
    <property type="protein sequence ID" value="TGL57682.1"/>
    <property type="molecule type" value="Genomic_DNA"/>
</dbReference>